<dbReference type="SMART" id="SM00343">
    <property type="entry name" value="ZnF_C2HC"/>
    <property type="match status" value="2"/>
</dbReference>
<dbReference type="GeneID" id="14888254"/>
<dbReference type="AlphaFoldDB" id="A0A0A1UAE0"/>
<dbReference type="EMBL" id="KB206670">
    <property type="protein sequence ID" value="ELP89158.1"/>
    <property type="molecule type" value="Genomic_DNA"/>
</dbReference>
<sequence>MELEKNTISVDSISLEKEEENEKPKLIQPQYQTDSFIDVNIQNITDGQHEMSIEKIQSVQDNSFKDSEEKVEALSIRTDIQTTIKDQFTHLIDADNKKIKEEKKPHKEEKSPLAKEDKAYREMVRKAKLQTRKLLVGRCSRCGSIGHTALKCKNAPRFINDILDEIKEQNHQNVWYDPKSSLSRTNQKLRYVASKKSTRNFHQQQQPEKKLFCSMCKEFGHTSTDCYNYF</sequence>
<evidence type="ECO:0000256" key="1">
    <source>
        <dbReference type="PROSITE-ProRule" id="PRU00047"/>
    </source>
</evidence>
<dbReference type="InterPro" id="IPR001878">
    <property type="entry name" value="Znf_CCHC"/>
</dbReference>
<dbReference type="VEuPathDB" id="AmoebaDB:EIN_485500"/>
<dbReference type="OMA" id="RINCHSK"/>
<reference evidence="4 5" key="1">
    <citation type="submission" date="2012-10" db="EMBL/GenBank/DDBJ databases">
        <authorList>
            <person name="Zafar N."/>
            <person name="Inman J."/>
            <person name="Hall N."/>
            <person name="Lorenzi H."/>
            <person name="Caler E."/>
        </authorList>
    </citation>
    <scope>NUCLEOTIDE SEQUENCE [LARGE SCALE GENOMIC DNA]</scope>
    <source>
        <strain evidence="4 5">IP1</strain>
    </source>
</reference>
<dbReference type="Proteomes" id="UP000014680">
    <property type="component" value="Unassembled WGS sequence"/>
</dbReference>
<proteinExistence type="predicted"/>
<dbReference type="RefSeq" id="XP_004255929.1">
    <property type="nucleotide sequence ID" value="XM_004255881.1"/>
</dbReference>
<feature type="compositionally biased region" description="Polar residues" evidence="2">
    <location>
        <begin position="1"/>
        <end position="12"/>
    </location>
</feature>
<protein>
    <recommendedName>
        <fullName evidence="3">CCHC-type domain-containing protein</fullName>
    </recommendedName>
</protein>
<dbReference type="GO" id="GO:0008270">
    <property type="term" value="F:zinc ion binding"/>
    <property type="evidence" value="ECO:0007669"/>
    <property type="project" value="UniProtKB-KW"/>
</dbReference>
<dbReference type="InterPro" id="IPR036875">
    <property type="entry name" value="Znf_CCHC_sf"/>
</dbReference>
<keyword evidence="5" id="KW-1185">Reference proteome</keyword>
<dbReference type="GO" id="GO:0003676">
    <property type="term" value="F:nucleic acid binding"/>
    <property type="evidence" value="ECO:0007669"/>
    <property type="project" value="InterPro"/>
</dbReference>
<keyword evidence="1" id="KW-0479">Metal-binding</keyword>
<keyword evidence="1" id="KW-0862">Zinc</keyword>
<dbReference type="SUPFAM" id="SSF57756">
    <property type="entry name" value="Retrovirus zinc finger-like domains"/>
    <property type="match status" value="1"/>
</dbReference>
<evidence type="ECO:0000256" key="2">
    <source>
        <dbReference type="SAM" id="MobiDB-lite"/>
    </source>
</evidence>
<feature type="region of interest" description="Disordered" evidence="2">
    <location>
        <begin position="1"/>
        <end position="26"/>
    </location>
</feature>
<evidence type="ECO:0000313" key="5">
    <source>
        <dbReference type="Proteomes" id="UP000014680"/>
    </source>
</evidence>
<feature type="domain" description="CCHC-type" evidence="3">
    <location>
        <begin position="138"/>
        <end position="154"/>
    </location>
</feature>
<evidence type="ECO:0000313" key="4">
    <source>
        <dbReference type="EMBL" id="ELP89158.1"/>
    </source>
</evidence>
<organism evidence="4 5">
    <name type="scientific">Entamoeba invadens IP1</name>
    <dbReference type="NCBI Taxonomy" id="370355"/>
    <lineage>
        <taxon>Eukaryota</taxon>
        <taxon>Amoebozoa</taxon>
        <taxon>Evosea</taxon>
        <taxon>Archamoebae</taxon>
        <taxon>Mastigamoebida</taxon>
        <taxon>Entamoebidae</taxon>
        <taxon>Entamoeba</taxon>
    </lineage>
</organism>
<gene>
    <name evidence="4" type="ORF">EIN_485500</name>
</gene>
<name>A0A0A1UAE0_ENTIV</name>
<dbReference type="KEGG" id="eiv:EIN_485500"/>
<accession>A0A0A1UAE0</accession>
<feature type="compositionally biased region" description="Basic and acidic residues" evidence="2">
    <location>
        <begin position="14"/>
        <end position="25"/>
    </location>
</feature>
<dbReference type="Gene3D" id="4.10.60.10">
    <property type="entry name" value="Zinc finger, CCHC-type"/>
    <property type="match status" value="1"/>
</dbReference>
<dbReference type="PROSITE" id="PS50158">
    <property type="entry name" value="ZF_CCHC"/>
    <property type="match status" value="1"/>
</dbReference>
<evidence type="ECO:0000259" key="3">
    <source>
        <dbReference type="PROSITE" id="PS50158"/>
    </source>
</evidence>
<keyword evidence="1" id="KW-0863">Zinc-finger</keyword>